<evidence type="ECO:0000256" key="12">
    <source>
        <dbReference type="ARBA" id="ARBA00022989"/>
    </source>
</evidence>
<comment type="similarity">
    <text evidence="5">Belongs to the TMTC family.</text>
</comment>
<feature type="compositionally biased region" description="Low complexity" evidence="17">
    <location>
        <begin position="769"/>
        <end position="782"/>
    </location>
</feature>
<feature type="repeat" description="TPR" evidence="16">
    <location>
        <begin position="909"/>
        <end position="942"/>
    </location>
</feature>
<dbReference type="Proteomes" id="UP001234178">
    <property type="component" value="Unassembled WGS sequence"/>
</dbReference>
<evidence type="ECO:0000313" key="21">
    <source>
        <dbReference type="Proteomes" id="UP001234178"/>
    </source>
</evidence>
<feature type="compositionally biased region" description="Polar residues" evidence="17">
    <location>
        <begin position="960"/>
        <end position="988"/>
    </location>
</feature>
<accession>A0ABQ9ZVL9</accession>
<evidence type="ECO:0000256" key="14">
    <source>
        <dbReference type="ARBA" id="ARBA00045085"/>
    </source>
</evidence>
<dbReference type="EC" id="2.4.1.109" evidence="6"/>
<feature type="region of interest" description="Disordered" evidence="17">
    <location>
        <begin position="123"/>
        <end position="174"/>
    </location>
</feature>
<keyword evidence="9" id="KW-0677">Repeat</keyword>
<evidence type="ECO:0000256" key="11">
    <source>
        <dbReference type="ARBA" id="ARBA00022824"/>
    </source>
</evidence>
<evidence type="ECO:0000256" key="18">
    <source>
        <dbReference type="SAM" id="Phobius"/>
    </source>
</evidence>
<feature type="transmembrane region" description="Helical" evidence="18">
    <location>
        <begin position="475"/>
        <end position="499"/>
    </location>
</feature>
<feature type="transmembrane region" description="Helical" evidence="18">
    <location>
        <begin position="541"/>
        <end position="559"/>
    </location>
</feature>
<comment type="catalytic activity">
    <reaction evidence="14">
        <text>a di-trans,poly-cis-dolichyl beta-D-mannosyl phosphate + L-threonyl-[protein] = 3-O-(alpha-D-mannosyl)-L-threonyl-[protein] + a di-trans,poly-cis-dolichyl phosphate + H(+)</text>
        <dbReference type="Rhea" id="RHEA:53396"/>
        <dbReference type="Rhea" id="RHEA-COMP:11060"/>
        <dbReference type="Rhea" id="RHEA-COMP:13547"/>
        <dbReference type="Rhea" id="RHEA-COMP:19498"/>
        <dbReference type="Rhea" id="RHEA-COMP:19501"/>
        <dbReference type="ChEBI" id="CHEBI:15378"/>
        <dbReference type="ChEBI" id="CHEBI:30013"/>
        <dbReference type="ChEBI" id="CHEBI:57683"/>
        <dbReference type="ChEBI" id="CHEBI:58211"/>
        <dbReference type="ChEBI" id="CHEBI:137323"/>
        <dbReference type="EC" id="2.4.1.109"/>
    </reaction>
</comment>
<comment type="function">
    <text evidence="1">Transfers mannosyl residues to the hydroxyl group of serine or threonine residues.</text>
</comment>
<evidence type="ECO:0000313" key="20">
    <source>
        <dbReference type="EMBL" id="KAK4016932.1"/>
    </source>
</evidence>
<dbReference type="SUPFAM" id="SSF48452">
    <property type="entry name" value="TPR-like"/>
    <property type="match status" value="2"/>
</dbReference>
<dbReference type="PANTHER" id="PTHR44216">
    <property type="entry name" value="PROTEIN O-MANNOSYL-TRANSFERASE TMTC2"/>
    <property type="match status" value="1"/>
</dbReference>
<dbReference type="PROSITE" id="PS50005">
    <property type="entry name" value="TPR"/>
    <property type="match status" value="6"/>
</dbReference>
<dbReference type="Gene3D" id="1.25.40.10">
    <property type="entry name" value="Tetratricopeptide repeat domain"/>
    <property type="match status" value="3"/>
</dbReference>
<protein>
    <recommendedName>
        <fullName evidence="6">dolichyl-phosphate-mannose--protein mannosyltransferase</fullName>
        <ecNumber evidence="6">2.4.1.109</ecNumber>
    </recommendedName>
</protein>
<dbReference type="EMBL" id="JAOYFB010000005">
    <property type="protein sequence ID" value="KAK4016932.1"/>
    <property type="molecule type" value="Genomic_DNA"/>
</dbReference>
<evidence type="ECO:0000256" key="10">
    <source>
        <dbReference type="ARBA" id="ARBA00022803"/>
    </source>
</evidence>
<evidence type="ECO:0000256" key="8">
    <source>
        <dbReference type="ARBA" id="ARBA00022692"/>
    </source>
</evidence>
<evidence type="ECO:0000256" key="16">
    <source>
        <dbReference type="PROSITE-ProRule" id="PRU00339"/>
    </source>
</evidence>
<dbReference type="Pfam" id="PF13432">
    <property type="entry name" value="TPR_16"/>
    <property type="match status" value="2"/>
</dbReference>
<comment type="catalytic activity">
    <reaction evidence="15">
        <text>a di-trans,poly-cis-dolichyl beta-D-mannosyl phosphate + L-seryl-[protein] = 3-O-(alpha-D-mannosyl)-L-seryl-[protein] + a di-trans,poly-cis-dolichyl phosphate + H(+)</text>
        <dbReference type="Rhea" id="RHEA:17377"/>
        <dbReference type="Rhea" id="RHEA-COMP:9863"/>
        <dbReference type="Rhea" id="RHEA-COMP:13546"/>
        <dbReference type="Rhea" id="RHEA-COMP:19498"/>
        <dbReference type="Rhea" id="RHEA-COMP:19501"/>
        <dbReference type="ChEBI" id="CHEBI:15378"/>
        <dbReference type="ChEBI" id="CHEBI:29999"/>
        <dbReference type="ChEBI" id="CHEBI:57683"/>
        <dbReference type="ChEBI" id="CHEBI:58211"/>
        <dbReference type="ChEBI" id="CHEBI:137321"/>
        <dbReference type="EC" id="2.4.1.109"/>
    </reaction>
</comment>
<feature type="compositionally biased region" description="Basic and acidic residues" evidence="17">
    <location>
        <begin position="223"/>
        <end position="270"/>
    </location>
</feature>
<evidence type="ECO:0000256" key="15">
    <source>
        <dbReference type="ARBA" id="ARBA00045102"/>
    </source>
</evidence>
<dbReference type="InterPro" id="IPR052384">
    <property type="entry name" value="TMTC_O-mannosyltransferase"/>
</dbReference>
<dbReference type="InterPro" id="IPR019734">
    <property type="entry name" value="TPR_rpt"/>
</dbReference>
<organism evidence="20 21">
    <name type="scientific">Daphnia magna</name>
    <dbReference type="NCBI Taxonomy" id="35525"/>
    <lineage>
        <taxon>Eukaryota</taxon>
        <taxon>Metazoa</taxon>
        <taxon>Ecdysozoa</taxon>
        <taxon>Arthropoda</taxon>
        <taxon>Crustacea</taxon>
        <taxon>Branchiopoda</taxon>
        <taxon>Diplostraca</taxon>
        <taxon>Cladocera</taxon>
        <taxon>Anomopoda</taxon>
        <taxon>Daphniidae</taxon>
        <taxon>Daphnia</taxon>
    </lineage>
</organism>
<keyword evidence="10 16" id="KW-0802">TPR repeat</keyword>
<feature type="domain" description="DUF1736" evidence="19">
    <location>
        <begin position="381"/>
        <end position="452"/>
    </location>
</feature>
<sequence>MDLWRHDFWGTRLEHAGSHQSWRPLCVLSFRLNYFWSGLNPKSYHVVNVILHSLVTLCLTLLVQPIIRRRWIRWIVSLAFAVHPIHCEAVASIVGRAELGAALHTLVALLAYRAHLKARGRRRSRYQANKEAASNTKEDRRQQQEEEEEEKGDEERQRIGKKRKRIESLMESTTRAHRNPFENRQSLLSLFIRRVTICCCWSHPLKKIQYRVTSLTSASNNLHKRDQQQQRRHHQPDDQHDHHHQQKEDGDEFARKRWRSNDKKKTKKDEPLKKGFGCCCVYLWTSLTAAASAILWKETGMVAIPLCAVMELTQHFQVGSTRRQLPSNRQSSDRSNRHLVQQERCENKKTMAYGNLTLLGAVWAGQLGLRMYMLGGESTTALPWFAAADNPVSRDASLLTRTLTFLHLPAFNFGLLLWPAWLSFDWSMDSISPVTRFNDPRNVATFFFYAGLAALLTKTLNQFKERGGCRKHSKLIVTALSFLVLPFLPASNLFFYVGFVVAERVLYMPSIGFCLLLGAGLEKTMDLTQSKKCGPTKRDKFIRLMLTTCFGATLILWSVRTFQRNGDWSSEEQLYRSGIPINPAKAYGNLAAILAREHRQAEAEHAYRQALAHRPNMAETHFNLALLLQSQGRHQEASSSYLQSIHYRPNLAAAYLNLGLLLSKQQGQHEQAVHWLSACSQLDGSGVRDPQAHRHSQIQALVSWGQLELARGHPETSIQLYKQAIRRTPTNLQQVQLVYHSLAEAYQSVGNYLESERWFKAAVDQVQESNSRQQQQANTRQQYNKRTMKTASSGSDGLQTSRSDQVAAHLTYARFLAKNASRHDEAEQLFRQAQLMAPTDPAVYMLTGQFLLEASRPREAAEFFVRAAHLAPADFEAVFNAATTLREVKELDRAELFYRKAVQLRPDDVTVYRNLGALLHVKGQWREAEDNYQLALRLVPNDRVTLTNLNRLHQLVAGRSKSQQQPNVGVNNNSSPLTPQQATATTES</sequence>
<proteinExistence type="inferred from homology"/>
<dbReference type="InterPro" id="IPR013618">
    <property type="entry name" value="TMTC_DUF1736"/>
</dbReference>
<reference evidence="20 21" key="1">
    <citation type="journal article" date="2023" name="Nucleic Acids Res.">
        <title>The hologenome of Daphnia magna reveals possible DNA methylation and microbiome-mediated evolution of the host genome.</title>
        <authorList>
            <person name="Chaturvedi A."/>
            <person name="Li X."/>
            <person name="Dhandapani V."/>
            <person name="Marshall H."/>
            <person name="Kissane S."/>
            <person name="Cuenca-Cambronero M."/>
            <person name="Asole G."/>
            <person name="Calvet F."/>
            <person name="Ruiz-Romero M."/>
            <person name="Marangio P."/>
            <person name="Guigo R."/>
            <person name="Rago D."/>
            <person name="Mirbahai L."/>
            <person name="Eastwood N."/>
            <person name="Colbourne J.K."/>
            <person name="Zhou J."/>
            <person name="Mallon E."/>
            <person name="Orsini L."/>
        </authorList>
    </citation>
    <scope>NUCLEOTIDE SEQUENCE [LARGE SCALE GENOMIC DNA]</scope>
    <source>
        <strain evidence="20">LRV0_1</strain>
    </source>
</reference>
<evidence type="ECO:0000256" key="1">
    <source>
        <dbReference type="ARBA" id="ARBA00003582"/>
    </source>
</evidence>
<feature type="compositionally biased region" description="Polar residues" evidence="17">
    <location>
        <begin position="319"/>
        <end position="330"/>
    </location>
</feature>
<keyword evidence="8 18" id="KW-0812">Transmembrane</keyword>
<evidence type="ECO:0000256" key="9">
    <source>
        <dbReference type="ARBA" id="ARBA00022737"/>
    </source>
</evidence>
<feature type="region of interest" description="Disordered" evidence="17">
    <location>
        <begin position="769"/>
        <end position="802"/>
    </location>
</feature>
<gene>
    <name evidence="20" type="ORF">OUZ56_031892</name>
</gene>
<keyword evidence="13 18" id="KW-0472">Membrane</keyword>
<feature type="repeat" description="TPR" evidence="16">
    <location>
        <begin position="841"/>
        <end position="874"/>
    </location>
</feature>
<evidence type="ECO:0000256" key="5">
    <source>
        <dbReference type="ARBA" id="ARBA00007882"/>
    </source>
</evidence>
<name>A0ABQ9ZVL9_9CRUS</name>
<evidence type="ECO:0000256" key="17">
    <source>
        <dbReference type="SAM" id="MobiDB-lite"/>
    </source>
</evidence>
<feature type="repeat" description="TPR" evidence="16">
    <location>
        <begin position="618"/>
        <end position="651"/>
    </location>
</feature>
<feature type="compositionally biased region" description="Polar residues" evidence="17">
    <location>
        <begin position="789"/>
        <end position="802"/>
    </location>
</feature>
<dbReference type="Pfam" id="PF13181">
    <property type="entry name" value="TPR_8"/>
    <property type="match status" value="1"/>
</dbReference>
<evidence type="ECO:0000256" key="7">
    <source>
        <dbReference type="ARBA" id="ARBA00022679"/>
    </source>
</evidence>
<feature type="compositionally biased region" description="Basic and acidic residues" evidence="17">
    <location>
        <begin position="331"/>
        <end position="341"/>
    </location>
</feature>
<feature type="transmembrane region" description="Helical" evidence="18">
    <location>
        <begin position="403"/>
        <end position="424"/>
    </location>
</feature>
<keyword evidence="7" id="KW-0808">Transferase</keyword>
<keyword evidence="21" id="KW-1185">Reference proteome</keyword>
<feature type="transmembrane region" description="Helical" evidence="18">
    <location>
        <begin position="43"/>
        <end position="62"/>
    </location>
</feature>
<feature type="repeat" description="TPR" evidence="16">
    <location>
        <begin position="875"/>
        <end position="908"/>
    </location>
</feature>
<evidence type="ECO:0000256" key="2">
    <source>
        <dbReference type="ARBA" id="ARBA00004141"/>
    </source>
</evidence>
<keyword evidence="11" id="KW-0256">Endoplasmic reticulum</keyword>
<feature type="region of interest" description="Disordered" evidence="17">
    <location>
        <begin position="958"/>
        <end position="988"/>
    </location>
</feature>
<comment type="caution">
    <text evidence="20">The sequence shown here is derived from an EMBL/GenBank/DDBJ whole genome shotgun (WGS) entry which is preliminary data.</text>
</comment>
<feature type="transmembrane region" description="Helical" evidence="18">
    <location>
        <begin position="505"/>
        <end position="521"/>
    </location>
</feature>
<comment type="pathway">
    <text evidence="4">Protein modification; protein glycosylation.</text>
</comment>
<feature type="repeat" description="TPR" evidence="16">
    <location>
        <begin position="584"/>
        <end position="617"/>
    </location>
</feature>
<dbReference type="SMART" id="SM00028">
    <property type="entry name" value="TPR"/>
    <property type="match status" value="9"/>
</dbReference>
<dbReference type="Pfam" id="PF08409">
    <property type="entry name" value="TMTC_DUF1736"/>
    <property type="match status" value="1"/>
</dbReference>
<evidence type="ECO:0000256" key="4">
    <source>
        <dbReference type="ARBA" id="ARBA00004922"/>
    </source>
</evidence>
<feature type="region of interest" description="Disordered" evidence="17">
    <location>
        <begin position="221"/>
        <end position="270"/>
    </location>
</feature>
<evidence type="ECO:0000256" key="13">
    <source>
        <dbReference type="ARBA" id="ARBA00023136"/>
    </source>
</evidence>
<evidence type="ECO:0000259" key="19">
    <source>
        <dbReference type="Pfam" id="PF08409"/>
    </source>
</evidence>
<feature type="transmembrane region" description="Helical" evidence="18">
    <location>
        <begin position="444"/>
        <end position="463"/>
    </location>
</feature>
<evidence type="ECO:0000256" key="6">
    <source>
        <dbReference type="ARBA" id="ARBA00012839"/>
    </source>
</evidence>
<comment type="subcellular location">
    <subcellularLocation>
        <location evidence="3">Endoplasmic reticulum</location>
    </subcellularLocation>
    <subcellularLocation>
        <location evidence="2">Membrane</location>
        <topology evidence="2">Multi-pass membrane protein</topology>
    </subcellularLocation>
</comment>
<dbReference type="PANTHER" id="PTHR44216:SF3">
    <property type="entry name" value="PROTEIN O-MANNOSYL-TRANSFERASE TMTC2"/>
    <property type="match status" value="1"/>
</dbReference>
<dbReference type="InterPro" id="IPR011990">
    <property type="entry name" value="TPR-like_helical_dom_sf"/>
</dbReference>
<feature type="region of interest" description="Disordered" evidence="17">
    <location>
        <begin position="319"/>
        <end position="341"/>
    </location>
</feature>
<feature type="repeat" description="TPR" evidence="16">
    <location>
        <begin position="698"/>
        <end position="731"/>
    </location>
</feature>
<evidence type="ECO:0000256" key="3">
    <source>
        <dbReference type="ARBA" id="ARBA00004240"/>
    </source>
</evidence>
<keyword evidence="12 18" id="KW-1133">Transmembrane helix</keyword>